<proteinExistence type="predicted"/>
<evidence type="ECO:0000313" key="1">
    <source>
        <dbReference type="EMBL" id="GFR33049.1"/>
    </source>
</evidence>
<dbReference type="AlphaFoldDB" id="A0A8X6J1H7"/>
<gene>
    <name evidence="1" type="ORF">TNCT_202161</name>
</gene>
<name>A0A8X6J1H7_TRICU</name>
<dbReference type="EMBL" id="BMAO01029621">
    <property type="protein sequence ID" value="GFR33049.1"/>
    <property type="molecule type" value="Genomic_DNA"/>
</dbReference>
<comment type="caution">
    <text evidence="1">The sequence shown here is derived from an EMBL/GenBank/DDBJ whole genome shotgun (WGS) entry which is preliminary data.</text>
</comment>
<dbReference type="Proteomes" id="UP000887116">
    <property type="component" value="Unassembled WGS sequence"/>
</dbReference>
<accession>A0A8X6J1H7</accession>
<organism evidence="1 2">
    <name type="scientific">Trichonephila clavata</name>
    <name type="common">Joro spider</name>
    <name type="synonym">Nephila clavata</name>
    <dbReference type="NCBI Taxonomy" id="2740835"/>
    <lineage>
        <taxon>Eukaryota</taxon>
        <taxon>Metazoa</taxon>
        <taxon>Ecdysozoa</taxon>
        <taxon>Arthropoda</taxon>
        <taxon>Chelicerata</taxon>
        <taxon>Arachnida</taxon>
        <taxon>Araneae</taxon>
        <taxon>Araneomorphae</taxon>
        <taxon>Entelegynae</taxon>
        <taxon>Araneoidea</taxon>
        <taxon>Nephilidae</taxon>
        <taxon>Trichonephila</taxon>
    </lineage>
</organism>
<reference evidence="1" key="1">
    <citation type="submission" date="2020-07" db="EMBL/GenBank/DDBJ databases">
        <title>Multicomponent nature underlies the extraordinary mechanical properties of spider dragline silk.</title>
        <authorList>
            <person name="Kono N."/>
            <person name="Nakamura H."/>
            <person name="Mori M."/>
            <person name="Yoshida Y."/>
            <person name="Ohtoshi R."/>
            <person name="Malay A.D."/>
            <person name="Moran D.A.P."/>
            <person name="Tomita M."/>
            <person name="Numata K."/>
            <person name="Arakawa K."/>
        </authorList>
    </citation>
    <scope>NUCLEOTIDE SEQUENCE</scope>
</reference>
<evidence type="ECO:0000313" key="2">
    <source>
        <dbReference type="Proteomes" id="UP000887116"/>
    </source>
</evidence>
<sequence>MMKGKQCYSTPQLSSVAFAYSSRTIPLLWNQHLLAQFIRCSPMFYVQKLCLPSNDRPEILQHDNGFPTAVRPNHSESFFSTYNEEKKRYQDPWSTHIVFLPIRFGAEIEGERKLLPKSELNRFLFPFASLNLPRKVLLF</sequence>
<keyword evidence="2" id="KW-1185">Reference proteome</keyword>
<protein>
    <submittedName>
        <fullName evidence="1">Uncharacterized protein</fullName>
    </submittedName>
</protein>